<sequence length="249" mass="26738">MNKNLMALGVATSCVLMSAAGAQAFTFTTNTIGNGPEDDVILESVEFDGIKVENFVFVDEAEIIENELHTTGNTGAASSDITVMGTVGTNEENPSDEDIVTSLGNEYLSSIIDTEDDGEFKIKLNFDGAFNKLFFWERGYNSDLKVILEGVAEPIKILRTQFAQGITDYKLETTEITPNEQKVGSYGIDLLDYGISRYTGSVTVVSKSSFNGPDFKVVGAQVPEPATMLGLGLVAGAGFLASRRKQAEA</sequence>
<dbReference type="AlphaFoldDB" id="A0A0C1YKP1"/>
<dbReference type="NCBIfam" id="NF041929">
    <property type="entry name" value="Xrt_dep_XDP2"/>
    <property type="match status" value="1"/>
</dbReference>
<dbReference type="Pfam" id="PF07589">
    <property type="entry name" value="PEP-CTERM"/>
    <property type="match status" value="1"/>
</dbReference>
<gene>
    <name evidence="2" type="ORF">QQ91_023210</name>
</gene>
<reference evidence="2" key="3">
    <citation type="submission" date="2020-02" db="EMBL/GenBank/DDBJ databases">
        <authorList>
            <person name="Sarangi A.N."/>
            <person name="Ghosh S."/>
            <person name="Mukherjee M."/>
            <person name="Tripathy S."/>
        </authorList>
    </citation>
    <scope>NUCLEOTIDE SEQUENCE</scope>
    <source>
        <strain evidence="2">BDU141951</strain>
    </source>
</reference>
<reference evidence="2" key="1">
    <citation type="submission" date="2014-11" db="EMBL/GenBank/DDBJ databases">
        <authorList>
            <person name="Malar M.C."/>
            <person name="Sen D."/>
            <person name="Tripathy S."/>
        </authorList>
    </citation>
    <scope>NUCLEOTIDE SEQUENCE</scope>
    <source>
        <strain evidence="2">BDU141951</strain>
    </source>
</reference>
<dbReference type="NCBIfam" id="TIGR02595">
    <property type="entry name" value="PEP_CTERM"/>
    <property type="match status" value="1"/>
</dbReference>
<proteinExistence type="predicted"/>
<organism evidence="2">
    <name type="scientific">Lyngbya confervoides BDU141951</name>
    <dbReference type="NCBI Taxonomy" id="1574623"/>
    <lineage>
        <taxon>Bacteria</taxon>
        <taxon>Bacillati</taxon>
        <taxon>Cyanobacteriota</taxon>
        <taxon>Cyanophyceae</taxon>
        <taxon>Oscillatoriophycideae</taxon>
        <taxon>Oscillatoriales</taxon>
        <taxon>Microcoleaceae</taxon>
        <taxon>Lyngbya</taxon>
    </lineage>
</organism>
<evidence type="ECO:0000313" key="2">
    <source>
        <dbReference type="EMBL" id="NEV70006.1"/>
    </source>
</evidence>
<feature type="domain" description="Ice-binding protein C-terminal" evidence="1">
    <location>
        <begin position="221"/>
        <end position="244"/>
    </location>
</feature>
<reference evidence="2" key="2">
    <citation type="journal article" date="2015" name="Genome Announc.">
        <title>Draft Genome Sequence of Filamentous Marine Cyanobacterium Lyngbya confervoides Strain BDU141951.</title>
        <authorList>
            <person name="Chandrababunaidu M.M."/>
            <person name="Sen D."/>
            <person name="Tripathy S."/>
        </authorList>
    </citation>
    <scope>NUCLEOTIDE SEQUENCE</scope>
    <source>
        <strain evidence="2">BDU141951</strain>
    </source>
</reference>
<dbReference type="InterPro" id="IPR013424">
    <property type="entry name" value="Ice-binding_C"/>
</dbReference>
<protein>
    <submittedName>
        <fullName evidence="2">PEP-CTERM sorting domain-containing protein</fullName>
    </submittedName>
</protein>
<dbReference type="EMBL" id="JTHE02000003">
    <property type="protein sequence ID" value="NEV70006.1"/>
    <property type="molecule type" value="Genomic_DNA"/>
</dbReference>
<evidence type="ECO:0000259" key="1">
    <source>
        <dbReference type="Pfam" id="PF07589"/>
    </source>
</evidence>
<comment type="caution">
    <text evidence="2">The sequence shown here is derived from an EMBL/GenBank/DDBJ whole genome shotgun (WGS) entry which is preliminary data.</text>
</comment>
<name>A0A0C1YKP1_9CYAN</name>
<accession>A0A0C1YKP1</accession>